<evidence type="ECO:0000313" key="2">
    <source>
        <dbReference type="EMBL" id="EUC50113.1"/>
    </source>
</evidence>
<name>W6ZJB4_COCMI</name>
<dbReference type="Proteomes" id="UP000054032">
    <property type="component" value="Unassembled WGS sequence"/>
</dbReference>
<dbReference type="HOGENOM" id="CLU_1885409_0_0_1"/>
<dbReference type="Gene3D" id="3.40.50.300">
    <property type="entry name" value="P-loop containing nucleotide triphosphate hydrolases"/>
    <property type="match status" value="1"/>
</dbReference>
<organism evidence="2 3">
    <name type="scientific">Bipolaris oryzae ATCC 44560</name>
    <dbReference type="NCBI Taxonomy" id="930090"/>
    <lineage>
        <taxon>Eukaryota</taxon>
        <taxon>Fungi</taxon>
        <taxon>Dikarya</taxon>
        <taxon>Ascomycota</taxon>
        <taxon>Pezizomycotina</taxon>
        <taxon>Dothideomycetes</taxon>
        <taxon>Pleosporomycetidae</taxon>
        <taxon>Pleosporales</taxon>
        <taxon>Pleosporineae</taxon>
        <taxon>Pleosporaceae</taxon>
        <taxon>Bipolaris</taxon>
    </lineage>
</organism>
<feature type="compositionally biased region" description="Polar residues" evidence="1">
    <location>
        <begin position="120"/>
        <end position="135"/>
    </location>
</feature>
<sequence>MSRGIPRRLFPYRLFGVDGQVTVFRQTSSMEADGKPIVKYLTKQAELPGQLEEEERRENQCGFLACKSGIMVATTAFNAGVDVPESWIIPSQNGKRCVVRILLGDKLKSFFKNSAPPSPSTSLRSAQTVSRTVSA</sequence>
<dbReference type="SUPFAM" id="SSF52540">
    <property type="entry name" value="P-loop containing nucleoside triphosphate hydrolases"/>
    <property type="match status" value="1"/>
</dbReference>
<evidence type="ECO:0000256" key="1">
    <source>
        <dbReference type="SAM" id="MobiDB-lite"/>
    </source>
</evidence>
<dbReference type="EMBL" id="KI963926">
    <property type="protein sequence ID" value="EUC50113.1"/>
    <property type="molecule type" value="Genomic_DNA"/>
</dbReference>
<dbReference type="GeneID" id="19120250"/>
<proteinExistence type="predicted"/>
<feature type="region of interest" description="Disordered" evidence="1">
    <location>
        <begin position="113"/>
        <end position="135"/>
    </location>
</feature>
<dbReference type="KEGG" id="bor:COCMIDRAFT_22434"/>
<accession>W6ZJB4</accession>
<protein>
    <submittedName>
        <fullName evidence="2">Uncharacterized protein</fullName>
    </submittedName>
</protein>
<reference evidence="2 3" key="1">
    <citation type="journal article" date="2013" name="PLoS Genet.">
        <title>Comparative genome structure, secondary metabolite, and effector coding capacity across Cochliobolus pathogens.</title>
        <authorList>
            <person name="Condon B.J."/>
            <person name="Leng Y."/>
            <person name="Wu D."/>
            <person name="Bushley K.E."/>
            <person name="Ohm R.A."/>
            <person name="Otillar R."/>
            <person name="Martin J."/>
            <person name="Schackwitz W."/>
            <person name="Grimwood J."/>
            <person name="MohdZainudin N."/>
            <person name="Xue C."/>
            <person name="Wang R."/>
            <person name="Manning V.A."/>
            <person name="Dhillon B."/>
            <person name="Tu Z.J."/>
            <person name="Steffenson B.J."/>
            <person name="Salamov A."/>
            <person name="Sun H."/>
            <person name="Lowry S."/>
            <person name="LaButti K."/>
            <person name="Han J."/>
            <person name="Copeland A."/>
            <person name="Lindquist E."/>
            <person name="Barry K."/>
            <person name="Schmutz J."/>
            <person name="Baker S.E."/>
            <person name="Ciuffetti L.M."/>
            <person name="Grigoriev I.V."/>
            <person name="Zhong S."/>
            <person name="Turgeon B.G."/>
        </authorList>
    </citation>
    <scope>NUCLEOTIDE SEQUENCE [LARGE SCALE GENOMIC DNA]</scope>
    <source>
        <strain evidence="2 3">ATCC 44560</strain>
    </source>
</reference>
<keyword evidence="3" id="KW-1185">Reference proteome</keyword>
<dbReference type="AlphaFoldDB" id="W6ZJB4"/>
<dbReference type="RefSeq" id="XP_007683398.1">
    <property type="nucleotide sequence ID" value="XM_007685208.1"/>
</dbReference>
<evidence type="ECO:0000313" key="3">
    <source>
        <dbReference type="Proteomes" id="UP000054032"/>
    </source>
</evidence>
<gene>
    <name evidence="2" type="ORF">COCMIDRAFT_22434</name>
</gene>
<dbReference type="InterPro" id="IPR027417">
    <property type="entry name" value="P-loop_NTPase"/>
</dbReference>